<reference evidence="2" key="1">
    <citation type="submission" date="2022-11" db="UniProtKB">
        <authorList>
            <consortium name="WormBaseParasite"/>
        </authorList>
    </citation>
    <scope>IDENTIFICATION</scope>
</reference>
<accession>A0AC34QTH9</accession>
<proteinExistence type="predicted"/>
<sequence length="255" mass="28212">MFIVSKPNFLPRFAGLSAMMKVDPCEAIASSTAALDYFAEEFMEDDFDPEPICMSNMPSRNSSGSSTGTGLKRTVSSLQNGESCSHSSPNHKCIVEAKQIEIDIASLTNDDFWLSITAPNGESSGKMRFDKYGKTQRFSPRADGCGHGHWIIEIFIRNPDGKTFTKKSESKEYLDGVGSLFYTVCDDANLKLSVHAKHVQANNKHQKKPLHHLSVLPNFGKSKKTGKCLHHFGPFLNGLSCSLAQSFHIYFFSTT</sequence>
<dbReference type="WBParaSite" id="JU765_v2.g19361.t1">
    <property type="protein sequence ID" value="JU765_v2.g19361.t1"/>
    <property type="gene ID" value="JU765_v2.g19361"/>
</dbReference>
<evidence type="ECO:0000313" key="2">
    <source>
        <dbReference type="WBParaSite" id="JU765_v2.g19361.t1"/>
    </source>
</evidence>
<dbReference type="Proteomes" id="UP000887576">
    <property type="component" value="Unplaced"/>
</dbReference>
<organism evidence="1 2">
    <name type="scientific">Panagrolaimus sp. JU765</name>
    <dbReference type="NCBI Taxonomy" id="591449"/>
    <lineage>
        <taxon>Eukaryota</taxon>
        <taxon>Metazoa</taxon>
        <taxon>Ecdysozoa</taxon>
        <taxon>Nematoda</taxon>
        <taxon>Chromadorea</taxon>
        <taxon>Rhabditida</taxon>
        <taxon>Tylenchina</taxon>
        <taxon>Panagrolaimomorpha</taxon>
        <taxon>Panagrolaimoidea</taxon>
        <taxon>Panagrolaimidae</taxon>
        <taxon>Panagrolaimus</taxon>
    </lineage>
</organism>
<name>A0AC34QTH9_9BILA</name>
<evidence type="ECO:0000313" key="1">
    <source>
        <dbReference type="Proteomes" id="UP000887576"/>
    </source>
</evidence>
<protein>
    <submittedName>
        <fullName evidence="2">Uncharacterized protein</fullName>
    </submittedName>
</protein>